<protein>
    <submittedName>
        <fullName evidence="1">DUF3046 domain-containing protein</fullName>
    </submittedName>
</protein>
<dbReference type="Pfam" id="PF11248">
    <property type="entry name" value="DUF3046"/>
    <property type="match status" value="1"/>
</dbReference>
<accession>A0AB38XM74</accession>
<evidence type="ECO:0000313" key="2">
    <source>
        <dbReference type="Proteomes" id="UP001211044"/>
    </source>
</evidence>
<dbReference type="EMBL" id="CP116394">
    <property type="protein sequence ID" value="WCE45335.1"/>
    <property type="molecule type" value="Genomic_DNA"/>
</dbReference>
<dbReference type="RefSeq" id="WP_004804803.1">
    <property type="nucleotide sequence ID" value="NZ_CP116394.1"/>
</dbReference>
<dbReference type="KEGG" id="wne:PIG85_06590"/>
<dbReference type="AlphaFoldDB" id="A0AB38XM74"/>
<evidence type="ECO:0000313" key="1">
    <source>
        <dbReference type="EMBL" id="WCE45335.1"/>
    </source>
</evidence>
<name>A0AB38XM74_9ACTO</name>
<sequence>MKHSQFWKNLEQVYGSAYGQSLAADLVLEPWYQTAADVLEQGVEPQRVWESLIDATSKPEEFKWLHMAQNKKK</sequence>
<dbReference type="InterPro" id="IPR021408">
    <property type="entry name" value="DUF3046"/>
</dbReference>
<reference evidence="1" key="1">
    <citation type="submission" date="2023-01" db="EMBL/GenBank/DDBJ databases">
        <title>Comparative Genomic Analysis of the Clinically-Derived Winkia Strain NY0527 Provides Evidence into the Taxonomic Reassignment of Winkia neuii and Characterizes Their Virulence Traits.</title>
        <authorList>
            <person name="Cai X."/>
            <person name="Peng Y."/>
            <person name="Li M."/>
            <person name="Qiu Y."/>
            <person name="Wang Y."/>
            <person name="Xu L."/>
            <person name="Hou Q."/>
        </authorList>
    </citation>
    <scope>NUCLEOTIDE SEQUENCE</scope>
    <source>
        <strain evidence="1">NY0527</strain>
    </source>
</reference>
<gene>
    <name evidence="1" type="ORF">PIG85_06590</name>
</gene>
<proteinExistence type="predicted"/>
<organism evidence="1 2">
    <name type="scientific">Winkia neuii subsp. anitrata</name>
    <dbReference type="NCBI Taxonomy" id="29318"/>
    <lineage>
        <taxon>Bacteria</taxon>
        <taxon>Bacillati</taxon>
        <taxon>Actinomycetota</taxon>
        <taxon>Actinomycetes</taxon>
        <taxon>Actinomycetales</taxon>
        <taxon>Actinomycetaceae</taxon>
        <taxon>Winkia</taxon>
    </lineage>
</organism>
<dbReference type="Proteomes" id="UP001211044">
    <property type="component" value="Chromosome"/>
</dbReference>